<evidence type="ECO:0000256" key="5">
    <source>
        <dbReference type="ARBA" id="ARBA00023136"/>
    </source>
</evidence>
<protein>
    <submittedName>
        <fullName evidence="9">Conserved hypothetical membrane protein</fullName>
    </submittedName>
</protein>
<dbReference type="HOGENOM" id="CLU_068425_0_0_5"/>
<evidence type="ECO:0000256" key="6">
    <source>
        <dbReference type="PIRSR" id="PIRSR608901-1"/>
    </source>
</evidence>
<keyword evidence="10" id="KW-1185">Reference proteome</keyword>
<dbReference type="BioCyc" id="AURANTIMONAS:SI859A1_03286-MONOMER"/>
<dbReference type="InterPro" id="IPR008901">
    <property type="entry name" value="ACER"/>
</dbReference>
<evidence type="ECO:0000256" key="4">
    <source>
        <dbReference type="ARBA" id="ARBA00022989"/>
    </source>
</evidence>
<reference evidence="9 10" key="1">
    <citation type="journal article" date="2008" name="Appl. Environ. Microbiol.">
        <title>Genomic insights into Mn(II) oxidation by the marine alphaproteobacterium Aurantimonas sp. strain SI85-9A1.</title>
        <authorList>
            <person name="Dick G.J."/>
            <person name="Podell S."/>
            <person name="Johnson H.A."/>
            <person name="Rivera-Espinoza Y."/>
            <person name="Bernier-Latmani R."/>
            <person name="McCarthy J.K."/>
            <person name="Torpey J.W."/>
            <person name="Clement B.G."/>
            <person name="Gaasterland T."/>
            <person name="Tebo B.M."/>
        </authorList>
    </citation>
    <scope>NUCLEOTIDE SEQUENCE [LARGE SCALE GENOMIC DNA]</scope>
    <source>
        <strain evidence="9 10">SI85-9A1</strain>
    </source>
</reference>
<dbReference type="EMBL" id="AAPJ01000006">
    <property type="protein sequence ID" value="EAS49078.1"/>
    <property type="molecule type" value="Genomic_DNA"/>
</dbReference>
<dbReference type="Proteomes" id="UP000000321">
    <property type="component" value="Unassembled WGS sequence"/>
</dbReference>
<keyword evidence="6" id="KW-0106">Calcium</keyword>
<keyword evidence="4 8" id="KW-1133">Transmembrane helix</keyword>
<feature type="transmembrane region" description="Helical" evidence="8">
    <location>
        <begin position="159"/>
        <end position="176"/>
    </location>
</feature>
<evidence type="ECO:0000313" key="10">
    <source>
        <dbReference type="Proteomes" id="UP000000321"/>
    </source>
</evidence>
<evidence type="ECO:0000256" key="1">
    <source>
        <dbReference type="ARBA" id="ARBA00004141"/>
    </source>
</evidence>
<dbReference type="Pfam" id="PF05875">
    <property type="entry name" value="Ceramidase"/>
    <property type="match status" value="1"/>
</dbReference>
<keyword evidence="2 8" id="KW-0812">Transmembrane</keyword>
<organism evidence="9 10">
    <name type="scientific">Aurantimonas manganoxydans (strain ATCC BAA-1229 / DSM 21871 / SI85-9A1)</name>
    <dbReference type="NCBI Taxonomy" id="287752"/>
    <lineage>
        <taxon>Bacteria</taxon>
        <taxon>Pseudomonadati</taxon>
        <taxon>Pseudomonadota</taxon>
        <taxon>Alphaproteobacteria</taxon>
        <taxon>Hyphomicrobiales</taxon>
        <taxon>Aurantimonadaceae</taxon>
        <taxon>Aurantimonas</taxon>
    </lineage>
</organism>
<keyword evidence="7" id="KW-0862">Zinc</keyword>
<evidence type="ECO:0000256" key="8">
    <source>
        <dbReference type="SAM" id="Phobius"/>
    </source>
</evidence>
<comment type="cofactor">
    <cofactor evidence="7">
        <name>Zn(2+)</name>
        <dbReference type="ChEBI" id="CHEBI:29105"/>
    </cofactor>
</comment>
<keyword evidence="6" id="KW-0479">Metal-binding</keyword>
<accession>Q1YF95</accession>
<comment type="subcellular location">
    <subcellularLocation>
        <location evidence="1">Membrane</location>
        <topology evidence="1">Multi-pass membrane protein</topology>
    </subcellularLocation>
</comment>
<name>Q1YF95_AURMS</name>
<evidence type="ECO:0000256" key="2">
    <source>
        <dbReference type="ARBA" id="ARBA00022692"/>
    </source>
</evidence>
<dbReference type="GO" id="GO:0006672">
    <property type="term" value="P:ceramide metabolic process"/>
    <property type="evidence" value="ECO:0007669"/>
    <property type="project" value="InterPro"/>
</dbReference>
<dbReference type="RefSeq" id="WP_009211099.1">
    <property type="nucleotide sequence ID" value="NZ_CH672387.1"/>
</dbReference>
<feature type="transmembrane region" description="Helical" evidence="8">
    <location>
        <begin position="106"/>
        <end position="127"/>
    </location>
</feature>
<feature type="transmembrane region" description="Helical" evidence="8">
    <location>
        <begin position="191"/>
        <end position="210"/>
    </location>
</feature>
<dbReference type="GO" id="GO:0046872">
    <property type="term" value="F:metal ion binding"/>
    <property type="evidence" value="ECO:0007669"/>
    <property type="project" value="UniProtKB-KW"/>
</dbReference>
<comment type="caution">
    <text evidence="9">The sequence shown here is derived from an EMBL/GenBank/DDBJ whole genome shotgun (WGS) entry which is preliminary data.</text>
</comment>
<evidence type="ECO:0000313" key="9">
    <source>
        <dbReference type="EMBL" id="EAS49078.1"/>
    </source>
</evidence>
<dbReference type="GO" id="GO:0016020">
    <property type="term" value="C:membrane"/>
    <property type="evidence" value="ECO:0007669"/>
    <property type="project" value="UniProtKB-SubCell"/>
</dbReference>
<dbReference type="AlphaFoldDB" id="Q1YF95"/>
<gene>
    <name evidence="9" type="ORF">SI859A1_03286</name>
</gene>
<feature type="transmembrane region" description="Helical" evidence="8">
    <location>
        <begin position="53"/>
        <end position="73"/>
    </location>
</feature>
<evidence type="ECO:0000256" key="7">
    <source>
        <dbReference type="PIRSR" id="PIRSR608901-2"/>
    </source>
</evidence>
<evidence type="ECO:0000256" key="3">
    <source>
        <dbReference type="ARBA" id="ARBA00022801"/>
    </source>
</evidence>
<feature type="transmembrane region" description="Helical" evidence="8">
    <location>
        <begin position="23"/>
        <end position="41"/>
    </location>
</feature>
<keyword evidence="3" id="KW-0378">Hydrolase</keyword>
<dbReference type="GO" id="GO:0016811">
    <property type="term" value="F:hydrolase activity, acting on carbon-nitrogen (but not peptide) bonds, in linear amides"/>
    <property type="evidence" value="ECO:0007669"/>
    <property type="project" value="InterPro"/>
</dbReference>
<feature type="transmembrane region" description="Helical" evidence="8">
    <location>
        <begin position="79"/>
        <end position="97"/>
    </location>
</feature>
<sequence>MDWTQPIDAYCERLEAGFWAEPLNAVSNLAFLVAAAAGFALWRRAGGSDRPVLLLAGLVAIIGIGSFLFHTFANRWSSLADVLPIALFIYAYFFLALHRLVGLGRWAAGLGTAGFLGASIILEPLFAGMVGSSAGYVPALLAMLGIGSYLAATRHCAGPAVLAAGTVFSVSLGLRMADTPLCTDWPLGTHFLWHVSNAVTLGLLLAAALAGRRSASDAARGTPR</sequence>
<feature type="binding site" evidence="7">
    <location>
        <position position="70"/>
    </location>
    <ligand>
        <name>Zn(2+)</name>
        <dbReference type="ChEBI" id="CHEBI:29105"/>
        <note>catalytic</note>
    </ligand>
</feature>
<proteinExistence type="predicted"/>
<feature type="transmembrane region" description="Helical" evidence="8">
    <location>
        <begin position="133"/>
        <end position="152"/>
    </location>
</feature>
<keyword evidence="5 8" id="KW-0472">Membrane</keyword>
<dbReference type="OrthoDB" id="277121at2"/>
<feature type="binding site" evidence="6">
    <location>
        <position position="21"/>
    </location>
    <ligand>
        <name>Ca(2+)</name>
        <dbReference type="ChEBI" id="CHEBI:29108"/>
    </ligand>
</feature>